<evidence type="ECO:0000256" key="2">
    <source>
        <dbReference type="ARBA" id="ARBA00022553"/>
    </source>
</evidence>
<dbReference type="InterPro" id="IPR042099">
    <property type="entry name" value="ANL_N_sf"/>
</dbReference>
<proteinExistence type="predicted"/>
<dbReference type="InterPro" id="IPR006162">
    <property type="entry name" value="Ppantetheine_attach_site"/>
</dbReference>
<dbReference type="Pfam" id="PF07993">
    <property type="entry name" value="NAD_binding_4"/>
    <property type="match status" value="1"/>
</dbReference>
<gene>
    <name evidence="5" type="ORF">BFW01_g290</name>
</gene>
<dbReference type="Pfam" id="PF00550">
    <property type="entry name" value="PP-binding"/>
    <property type="match status" value="1"/>
</dbReference>
<keyword evidence="1" id="KW-0596">Phosphopantetheine</keyword>
<dbReference type="PROSITE" id="PS50075">
    <property type="entry name" value="CARRIER"/>
    <property type="match status" value="1"/>
</dbReference>
<dbReference type="InterPro" id="IPR013120">
    <property type="entry name" value="FAR_NAD-bd"/>
</dbReference>
<dbReference type="Pfam" id="PF00501">
    <property type="entry name" value="AMP-binding"/>
    <property type="match status" value="1"/>
</dbReference>
<keyword evidence="2" id="KW-0597">Phosphoprotein</keyword>
<organism evidence="5 6">
    <name type="scientific">Lasiodiplodia theobromae</name>
    <dbReference type="NCBI Taxonomy" id="45133"/>
    <lineage>
        <taxon>Eukaryota</taxon>
        <taxon>Fungi</taxon>
        <taxon>Dikarya</taxon>
        <taxon>Ascomycota</taxon>
        <taxon>Pezizomycotina</taxon>
        <taxon>Dothideomycetes</taxon>
        <taxon>Dothideomycetes incertae sedis</taxon>
        <taxon>Botryosphaeriales</taxon>
        <taxon>Botryosphaeriaceae</taxon>
        <taxon>Lasiodiplodia</taxon>
    </lineage>
</organism>
<dbReference type="InterPro" id="IPR020806">
    <property type="entry name" value="PKS_PP-bd"/>
</dbReference>
<dbReference type="PANTHER" id="PTHR43439:SF2">
    <property type="entry name" value="ENZYME, PUTATIVE (JCVI)-RELATED"/>
    <property type="match status" value="1"/>
</dbReference>
<dbReference type="Gene3D" id="1.10.1200.10">
    <property type="entry name" value="ACP-like"/>
    <property type="match status" value="1"/>
</dbReference>
<feature type="region of interest" description="Disordered" evidence="3">
    <location>
        <begin position="1"/>
        <end position="26"/>
    </location>
</feature>
<evidence type="ECO:0000313" key="6">
    <source>
        <dbReference type="Proteomes" id="UP000627934"/>
    </source>
</evidence>
<dbReference type="SUPFAM" id="SSF51735">
    <property type="entry name" value="NAD(P)-binding Rossmann-fold domains"/>
    <property type="match status" value="1"/>
</dbReference>
<dbReference type="Proteomes" id="UP000627934">
    <property type="component" value="Unassembled WGS sequence"/>
</dbReference>
<dbReference type="InterPro" id="IPR009081">
    <property type="entry name" value="PP-bd_ACP"/>
</dbReference>
<dbReference type="Gene3D" id="3.40.50.720">
    <property type="entry name" value="NAD(P)-binding Rossmann-like Domain"/>
    <property type="match status" value="1"/>
</dbReference>
<reference evidence="5" key="2">
    <citation type="journal article" date="2018" name="DNA Res.">
        <title>Comparative genome and transcriptome analyses reveal adaptations to opportunistic infections in woody plant degrading pathogens of Botryosphaeriaceae.</title>
        <authorList>
            <person name="Yan J.Y."/>
            <person name="Zhao W.S."/>
            <person name="Chen Z."/>
            <person name="Xing Q.K."/>
            <person name="Zhang W."/>
            <person name="Chethana K.W.T."/>
            <person name="Xue M.F."/>
            <person name="Xu J.P."/>
            <person name="Phillips A.J.L."/>
            <person name="Wang Y."/>
            <person name="Liu J.H."/>
            <person name="Liu M."/>
            <person name="Zhou Y."/>
            <person name="Jayawardena R.S."/>
            <person name="Manawasinghe I.S."/>
            <person name="Huang J.B."/>
            <person name="Qiao G.H."/>
            <person name="Fu C.Y."/>
            <person name="Guo F.F."/>
            <person name="Dissanayake A.J."/>
            <person name="Peng Y.L."/>
            <person name="Hyde K.D."/>
            <person name="Li X.H."/>
        </authorList>
    </citation>
    <scope>NUCLEOTIDE SEQUENCE</scope>
    <source>
        <strain evidence="5">CSS-01s</strain>
    </source>
</reference>
<comment type="caution">
    <text evidence="5">The sequence shown here is derived from an EMBL/GenBank/DDBJ whole genome shotgun (WGS) entry which is preliminary data.</text>
</comment>
<dbReference type="SMART" id="SM00823">
    <property type="entry name" value="PKS_PP"/>
    <property type="match status" value="1"/>
</dbReference>
<protein>
    <submittedName>
        <fullName evidence="5">AMP-dependent synthetase/ligase</fullName>
    </submittedName>
</protein>
<dbReference type="InterPro" id="IPR036291">
    <property type="entry name" value="NAD(P)-bd_dom_sf"/>
</dbReference>
<dbReference type="SUPFAM" id="SSF56801">
    <property type="entry name" value="Acetyl-CoA synthetase-like"/>
    <property type="match status" value="1"/>
</dbReference>
<feature type="domain" description="Carrier" evidence="4">
    <location>
        <begin position="568"/>
        <end position="649"/>
    </location>
</feature>
<dbReference type="Gene3D" id="3.40.50.12780">
    <property type="entry name" value="N-terminal domain of ligase-like"/>
    <property type="match status" value="1"/>
</dbReference>
<evidence type="ECO:0000256" key="1">
    <source>
        <dbReference type="ARBA" id="ARBA00022450"/>
    </source>
</evidence>
<evidence type="ECO:0000256" key="3">
    <source>
        <dbReference type="SAM" id="MobiDB-lite"/>
    </source>
</evidence>
<dbReference type="PROSITE" id="PS00012">
    <property type="entry name" value="PHOSPHOPANTETHEINE"/>
    <property type="match status" value="1"/>
</dbReference>
<dbReference type="InterPro" id="IPR020845">
    <property type="entry name" value="AMP-binding_CS"/>
</dbReference>
<dbReference type="SUPFAM" id="SSF47336">
    <property type="entry name" value="ACP-like"/>
    <property type="match status" value="1"/>
</dbReference>
<dbReference type="GO" id="GO:0031177">
    <property type="term" value="F:phosphopantetheine binding"/>
    <property type="evidence" value="ECO:0007669"/>
    <property type="project" value="InterPro"/>
</dbReference>
<sequence>MGSIQQTTPSNFSAGHSPFANTPLPRRIDKIAASSPSREWMITPRSSDIHADWRTITFGEFAKAINGACKWIERTVGPVPDQRETVAYMGLNDVRYAVIIVALMKTNRRAMLLSLRNSDEAQLHLLQRTDSTHYIFSEGIENHLHVFEQHSEDLHGHQVPTFDQMVALGEQHGHYESQGREDTLEQVLIIHTSGSTGLPKPIYLTNAWVAQIDHQKYIKAPAGRKNRSEGWMGPTADGKPMFVPAPFYHAMGTIALTRSIYTGPLVLPPLNVPLNENMLSEILLLRKATTALFPPALLEQLSETEKGLKALSTLDDIFFGGAPLSREAGDRVRKVTRINSIIGSTEASLIMALEPEDPADWEYFEWHPYSGVVMEDAGDGLYEQVLKPIVDPRYLSVFSNFPEITEWRTKDLWEEHPTKKGLWRYKGRRDDVIVFSNGEKFNPVSFEKAVEAHALVRGAVVVGQNRFQPAILIEPDWSRVPEGQSLDDLLTELWPAVEEANKEAPAHAQVWKNKVAFTKKDKPFVRAPKGSIIRRATVNLYAQEFDALYSSESFDEQLGNLPKDADLPTIRAFVRNAISLTVPLFKDEHTDDQDILDLGVDSLQVMALASSISHAIKDDAADRGAKVLPRDIYASPSVNKLAATIQSKLSANDADAQPAKPREQIMAEMVEKYTSDLPQTAAPLPSSLPEQQTVILTGSTGSLGNYILETLIAMPSVAHIYCLNRSDSAAARQAQSFAERDVAPDFSKVTFLRTDFSQDLFGLPQATYDELAASATLFIHNAWAVDFNHALQSYEPTHIAGTRRVVDFSLHSRHRAHVAFISSIASVANWPRVGDSGAAAAVPETFIDNDSAPLPQGYGESKHVASRILAVAAQRAGVPASIFRCGQLAGPRQDKGCWNRHEWLPSIVHTSKNLGLVPANLGNQDAVDWVPMDAAARTVVEASFDRLLRTQGSVPLDVFHVVNPRVVSWRALVPVVQAFYREQQGVELEAVPFSEWMRALKATPLTKEEIEKKPGVKLVEFYEGLQAEGGSLPPMETGHTQECSECLRELKEVDAGLFENWLRQWGF</sequence>
<dbReference type="Pfam" id="PF23562">
    <property type="entry name" value="AMP-binding_C_3"/>
    <property type="match status" value="1"/>
</dbReference>
<evidence type="ECO:0000259" key="4">
    <source>
        <dbReference type="PROSITE" id="PS50075"/>
    </source>
</evidence>
<dbReference type="InterPro" id="IPR000873">
    <property type="entry name" value="AMP-dep_synth/lig_dom"/>
</dbReference>
<evidence type="ECO:0000313" key="5">
    <source>
        <dbReference type="EMBL" id="KAF9630109.1"/>
    </source>
</evidence>
<reference evidence="5" key="1">
    <citation type="submission" date="2016-08" db="EMBL/GenBank/DDBJ databases">
        <authorList>
            <person name="Yan J."/>
        </authorList>
    </citation>
    <scope>NUCLEOTIDE SEQUENCE</scope>
    <source>
        <strain evidence="5">CSS-01s</strain>
    </source>
</reference>
<dbReference type="InterPro" id="IPR036736">
    <property type="entry name" value="ACP-like_sf"/>
</dbReference>
<dbReference type="AlphaFoldDB" id="A0A8H7IR37"/>
<dbReference type="EMBL" id="MDYX01000037">
    <property type="protein sequence ID" value="KAF9630109.1"/>
    <property type="molecule type" value="Genomic_DNA"/>
</dbReference>
<dbReference type="PANTHER" id="PTHR43439">
    <property type="entry name" value="PHENYLACETATE-COENZYME A LIGASE"/>
    <property type="match status" value="1"/>
</dbReference>
<dbReference type="PROSITE" id="PS00455">
    <property type="entry name" value="AMP_BINDING"/>
    <property type="match status" value="1"/>
</dbReference>
<dbReference type="InterPro" id="IPR051414">
    <property type="entry name" value="Adenylate-forming_Reductase"/>
</dbReference>
<accession>A0A8H7IR37</accession>
<name>A0A8H7IR37_9PEZI</name>
<feature type="compositionally biased region" description="Polar residues" evidence="3">
    <location>
        <begin position="1"/>
        <end position="14"/>
    </location>
</feature>